<dbReference type="Gene3D" id="1.10.8.1040">
    <property type="match status" value="1"/>
</dbReference>
<evidence type="ECO:0000313" key="1">
    <source>
        <dbReference type="EMBL" id="QUT05651.1"/>
    </source>
</evidence>
<organism evidence="1 2">
    <name type="scientific">Sphingobium phenoxybenzoativorans</name>
    <dbReference type="NCBI Taxonomy" id="1592790"/>
    <lineage>
        <taxon>Bacteria</taxon>
        <taxon>Pseudomonadati</taxon>
        <taxon>Pseudomonadota</taxon>
        <taxon>Alphaproteobacteria</taxon>
        <taxon>Sphingomonadales</taxon>
        <taxon>Sphingomonadaceae</taxon>
        <taxon>Sphingobium</taxon>
    </lineage>
</organism>
<dbReference type="KEGG" id="spph:KFK14_22310"/>
<evidence type="ECO:0000313" key="2">
    <source>
        <dbReference type="Proteomes" id="UP000681425"/>
    </source>
</evidence>
<keyword evidence="2" id="KW-1185">Reference proteome</keyword>
<name>A0A975Q1G6_9SPHN</name>
<dbReference type="EMBL" id="CP073910">
    <property type="protein sequence ID" value="QUT05651.1"/>
    <property type="molecule type" value="Genomic_DNA"/>
</dbReference>
<dbReference type="InterPro" id="IPR027304">
    <property type="entry name" value="Trigger_fact/SurA_dom_sf"/>
</dbReference>
<evidence type="ECO:0008006" key="3">
    <source>
        <dbReference type="Google" id="ProtNLM"/>
    </source>
</evidence>
<accession>A0A975Q1G6</accession>
<dbReference type="AlphaFoldDB" id="A0A975Q1G6"/>
<gene>
    <name evidence="1" type="ORF">KFK14_22310</name>
</gene>
<protein>
    <recommendedName>
        <fullName evidence="3">Peptidyl-prolyl cis-trans isomerase, EpsD family</fullName>
    </recommendedName>
</protein>
<sequence length="239" mass="26353">MNGEEITKRDLVLELRSTPGLRPQDLELHQQALLDQIINRKLLAQRATAEGLRKDPDYLATLRLMREQLLADRYSRNVTPSPQTTRRQLKAYIQANPHRFASRRLYVLQQIEMPADAYPSASTGIKVPLSELEKLTASLGPDQVIRSDIAADTKNMTPAEAAMLASLPASAAGVVTSGDRLRLVHVRSFEEAPITGNAAAAEAQIAIQTEQLATSVRSKVNSLRSSAKIEYQPSYSPQL</sequence>
<dbReference type="SUPFAM" id="SSF109998">
    <property type="entry name" value="Triger factor/SurA peptide-binding domain-like"/>
    <property type="match status" value="1"/>
</dbReference>
<proteinExistence type="predicted"/>
<dbReference type="Proteomes" id="UP000681425">
    <property type="component" value="Chromosome"/>
</dbReference>
<reference evidence="1" key="1">
    <citation type="submission" date="2021-04" db="EMBL/GenBank/DDBJ databases">
        <title>Isolation of p-tert-butylphenol degrading bacteria Sphingobium phenoxybenzoativorans Tas13 from active sludge.</title>
        <authorList>
            <person name="Li Y."/>
        </authorList>
    </citation>
    <scope>NUCLEOTIDE SEQUENCE</scope>
    <source>
        <strain evidence="1">Tas13</strain>
    </source>
</reference>
<dbReference type="RefSeq" id="WP_212609175.1">
    <property type="nucleotide sequence ID" value="NZ_CP073910.1"/>
</dbReference>